<sequence length="69" mass="7874">ELCALWNLKAMREEDEQSRLNKAVVMQPEVDKWIKLLVILIMITGCRAQGNQQPEEEKIDLAVVVLVIA</sequence>
<organism evidence="1 2">
    <name type="scientific">Effrenium voratum</name>
    <dbReference type="NCBI Taxonomy" id="2562239"/>
    <lineage>
        <taxon>Eukaryota</taxon>
        <taxon>Sar</taxon>
        <taxon>Alveolata</taxon>
        <taxon>Dinophyceae</taxon>
        <taxon>Suessiales</taxon>
        <taxon>Symbiodiniaceae</taxon>
        <taxon>Effrenium</taxon>
    </lineage>
</organism>
<evidence type="ECO:0000313" key="2">
    <source>
        <dbReference type="Proteomes" id="UP001178507"/>
    </source>
</evidence>
<dbReference type="EMBL" id="CAUJNA010000568">
    <property type="protein sequence ID" value="CAJ1378771.1"/>
    <property type="molecule type" value="Genomic_DNA"/>
</dbReference>
<evidence type="ECO:0000313" key="1">
    <source>
        <dbReference type="EMBL" id="CAJ1378771.1"/>
    </source>
</evidence>
<name>A0AA36I120_9DINO</name>
<dbReference type="AlphaFoldDB" id="A0AA36I120"/>
<proteinExistence type="predicted"/>
<keyword evidence="2" id="KW-1185">Reference proteome</keyword>
<protein>
    <submittedName>
        <fullName evidence="1">Uncharacterized protein</fullName>
    </submittedName>
</protein>
<gene>
    <name evidence="1" type="ORF">EVOR1521_LOCUS7208</name>
</gene>
<accession>A0AA36I120</accession>
<dbReference type="Proteomes" id="UP001178507">
    <property type="component" value="Unassembled WGS sequence"/>
</dbReference>
<feature type="non-terminal residue" evidence="1">
    <location>
        <position position="69"/>
    </location>
</feature>
<feature type="non-terminal residue" evidence="1">
    <location>
        <position position="1"/>
    </location>
</feature>
<reference evidence="1" key="1">
    <citation type="submission" date="2023-08" db="EMBL/GenBank/DDBJ databases">
        <authorList>
            <person name="Chen Y."/>
            <person name="Shah S."/>
            <person name="Dougan E. K."/>
            <person name="Thang M."/>
            <person name="Chan C."/>
        </authorList>
    </citation>
    <scope>NUCLEOTIDE SEQUENCE</scope>
</reference>
<comment type="caution">
    <text evidence="1">The sequence shown here is derived from an EMBL/GenBank/DDBJ whole genome shotgun (WGS) entry which is preliminary data.</text>
</comment>